<organism evidence="9 10">
    <name type="scientific">Cladobotryum mycophilum</name>
    <dbReference type="NCBI Taxonomy" id="491253"/>
    <lineage>
        <taxon>Eukaryota</taxon>
        <taxon>Fungi</taxon>
        <taxon>Dikarya</taxon>
        <taxon>Ascomycota</taxon>
        <taxon>Pezizomycotina</taxon>
        <taxon>Sordariomycetes</taxon>
        <taxon>Hypocreomycetidae</taxon>
        <taxon>Hypocreales</taxon>
        <taxon>Hypocreaceae</taxon>
        <taxon>Cladobotryum</taxon>
    </lineage>
</organism>
<evidence type="ECO:0000256" key="6">
    <source>
        <dbReference type="ARBA" id="ARBA00039017"/>
    </source>
</evidence>
<evidence type="ECO:0000256" key="1">
    <source>
        <dbReference type="ARBA" id="ARBA00006336"/>
    </source>
</evidence>
<feature type="domain" description="Isochorismatase-like" evidence="8">
    <location>
        <begin position="26"/>
        <end position="213"/>
    </location>
</feature>
<dbReference type="InterPro" id="IPR052347">
    <property type="entry name" value="Isochorismatase_Nicotinamidase"/>
</dbReference>
<reference evidence="9 10" key="1">
    <citation type="submission" date="2024-01" db="EMBL/GenBank/DDBJ databases">
        <title>Complete genome of Cladobotryum mycophilum ATHUM6906.</title>
        <authorList>
            <person name="Christinaki A.C."/>
            <person name="Myridakis A.I."/>
            <person name="Kouvelis V.N."/>
        </authorList>
    </citation>
    <scope>NUCLEOTIDE SEQUENCE [LARGE SCALE GENOMIC DNA]</scope>
    <source>
        <strain evidence="9 10">ATHUM6906</strain>
    </source>
</reference>
<keyword evidence="2" id="KW-0662">Pyridine nucleotide biosynthesis</keyword>
<protein>
    <recommendedName>
        <fullName evidence="6">nicotinamidase</fullName>
        <ecNumber evidence="6">3.5.1.19</ecNumber>
    </recommendedName>
    <alternativeName>
        <fullName evidence="7">Nicotinamide deamidase</fullName>
    </alternativeName>
</protein>
<comment type="similarity">
    <text evidence="1">Belongs to the isochorismatase family.</text>
</comment>
<keyword evidence="3" id="KW-0479">Metal-binding</keyword>
<dbReference type="InterPro" id="IPR036380">
    <property type="entry name" value="Isochorismatase-like_sf"/>
</dbReference>
<name>A0ABR0S4I2_9HYPO</name>
<dbReference type="EMBL" id="JAVFKD010000016">
    <property type="protein sequence ID" value="KAK5987067.1"/>
    <property type="molecule type" value="Genomic_DNA"/>
</dbReference>
<accession>A0ABR0S4I2</accession>
<evidence type="ECO:0000313" key="9">
    <source>
        <dbReference type="EMBL" id="KAK5987067.1"/>
    </source>
</evidence>
<dbReference type="PANTHER" id="PTHR11080">
    <property type="entry name" value="PYRAZINAMIDASE/NICOTINAMIDASE"/>
    <property type="match status" value="1"/>
</dbReference>
<keyword evidence="4" id="KW-0378">Hydrolase</keyword>
<evidence type="ECO:0000256" key="7">
    <source>
        <dbReference type="ARBA" id="ARBA00043224"/>
    </source>
</evidence>
<dbReference type="PANTHER" id="PTHR11080:SF2">
    <property type="entry name" value="LD05707P"/>
    <property type="match status" value="1"/>
</dbReference>
<comment type="pathway">
    <text evidence="5">Cofactor biosynthesis; nicotinate biosynthesis; nicotinate from nicotinamide: step 1/1.</text>
</comment>
<dbReference type="InterPro" id="IPR000868">
    <property type="entry name" value="Isochorismatase-like_dom"/>
</dbReference>
<dbReference type="SUPFAM" id="SSF52499">
    <property type="entry name" value="Isochorismatase-like hydrolases"/>
    <property type="match status" value="1"/>
</dbReference>
<evidence type="ECO:0000256" key="4">
    <source>
        <dbReference type="ARBA" id="ARBA00022801"/>
    </source>
</evidence>
<gene>
    <name evidence="9" type="ORF">PT974_11185</name>
</gene>
<dbReference type="EC" id="3.5.1.19" evidence="6"/>
<evidence type="ECO:0000256" key="5">
    <source>
        <dbReference type="ARBA" id="ARBA00037900"/>
    </source>
</evidence>
<comment type="caution">
    <text evidence="9">The sequence shown here is derived from an EMBL/GenBank/DDBJ whole genome shotgun (WGS) entry which is preliminary data.</text>
</comment>
<dbReference type="CDD" id="cd01011">
    <property type="entry name" value="nicotinamidase"/>
    <property type="match status" value="1"/>
</dbReference>
<keyword evidence="10" id="KW-1185">Reference proteome</keyword>
<dbReference type="Gene3D" id="3.40.50.850">
    <property type="entry name" value="Isochorismatase-like"/>
    <property type="match status" value="1"/>
</dbReference>
<evidence type="ECO:0000256" key="2">
    <source>
        <dbReference type="ARBA" id="ARBA00022642"/>
    </source>
</evidence>
<dbReference type="Proteomes" id="UP001338125">
    <property type="component" value="Unassembled WGS sequence"/>
</dbReference>
<evidence type="ECO:0000256" key="3">
    <source>
        <dbReference type="ARBA" id="ARBA00022723"/>
    </source>
</evidence>
<sequence length="225" mass="24003">MMKTILRGGFVAAACVVAMASAFKPALIVVDFQEDFCPSNGSLAVPGGRDIAPIVNALLDLPFALKIATRDWHPRDHVSFAANHPGAAPFTSNYTIVNPADAAENYTTTLWPVHCVQGSSGAQLVPELNLREVDAVIDKGMNPTVEMYSAFYDPFRISDSGLAGMLHAAGITDVYVVGLAFDYCVKATAEHALGEGFGTYVVGEGTRAVDPGRWEGVRGSWRRLG</sequence>
<dbReference type="Pfam" id="PF00857">
    <property type="entry name" value="Isochorismatase"/>
    <property type="match status" value="1"/>
</dbReference>
<evidence type="ECO:0000259" key="8">
    <source>
        <dbReference type="Pfam" id="PF00857"/>
    </source>
</evidence>
<evidence type="ECO:0000313" key="10">
    <source>
        <dbReference type="Proteomes" id="UP001338125"/>
    </source>
</evidence>
<proteinExistence type="inferred from homology"/>